<protein>
    <submittedName>
        <fullName evidence="1">Uncharacterized protein</fullName>
    </submittedName>
</protein>
<name>A0A0A9FJD5_ARUDO</name>
<dbReference type="EMBL" id="GBRH01185439">
    <property type="protein sequence ID" value="JAE12457.1"/>
    <property type="molecule type" value="Transcribed_RNA"/>
</dbReference>
<reference evidence="1" key="2">
    <citation type="journal article" date="2015" name="Data Brief">
        <title>Shoot transcriptome of the giant reed, Arundo donax.</title>
        <authorList>
            <person name="Barrero R.A."/>
            <person name="Guerrero F.D."/>
            <person name="Moolhuijzen P."/>
            <person name="Goolsby J.A."/>
            <person name="Tidwell J."/>
            <person name="Bellgard S.E."/>
            <person name="Bellgard M.I."/>
        </authorList>
    </citation>
    <scope>NUCLEOTIDE SEQUENCE</scope>
    <source>
        <tissue evidence="1">Shoot tissue taken approximately 20 cm above the soil surface</tissue>
    </source>
</reference>
<sequence>MFCWNLFTKFENCSCLASNSSWNCRLASQSCTSSALSA</sequence>
<organism evidence="1">
    <name type="scientific">Arundo donax</name>
    <name type="common">Giant reed</name>
    <name type="synonym">Donax arundinaceus</name>
    <dbReference type="NCBI Taxonomy" id="35708"/>
    <lineage>
        <taxon>Eukaryota</taxon>
        <taxon>Viridiplantae</taxon>
        <taxon>Streptophyta</taxon>
        <taxon>Embryophyta</taxon>
        <taxon>Tracheophyta</taxon>
        <taxon>Spermatophyta</taxon>
        <taxon>Magnoliopsida</taxon>
        <taxon>Liliopsida</taxon>
        <taxon>Poales</taxon>
        <taxon>Poaceae</taxon>
        <taxon>PACMAD clade</taxon>
        <taxon>Arundinoideae</taxon>
        <taxon>Arundineae</taxon>
        <taxon>Arundo</taxon>
    </lineage>
</organism>
<accession>A0A0A9FJD5</accession>
<reference evidence="1" key="1">
    <citation type="submission" date="2014-09" db="EMBL/GenBank/DDBJ databases">
        <authorList>
            <person name="Magalhaes I.L.F."/>
            <person name="Oliveira U."/>
            <person name="Santos F.R."/>
            <person name="Vidigal T.H.D.A."/>
            <person name="Brescovit A.D."/>
            <person name="Santos A.J."/>
        </authorList>
    </citation>
    <scope>NUCLEOTIDE SEQUENCE</scope>
    <source>
        <tissue evidence="1">Shoot tissue taken approximately 20 cm above the soil surface</tissue>
    </source>
</reference>
<dbReference type="AlphaFoldDB" id="A0A0A9FJD5"/>
<proteinExistence type="predicted"/>
<evidence type="ECO:0000313" key="1">
    <source>
        <dbReference type="EMBL" id="JAE12457.1"/>
    </source>
</evidence>